<evidence type="ECO:0000256" key="1">
    <source>
        <dbReference type="ARBA" id="ARBA00022729"/>
    </source>
</evidence>
<dbReference type="GO" id="GO:0009567">
    <property type="term" value="P:double fertilization forming a zygote and endosperm"/>
    <property type="evidence" value="ECO:0007669"/>
    <property type="project" value="TreeGrafter"/>
</dbReference>
<reference evidence="4 5" key="1">
    <citation type="submission" date="2023-12" db="EMBL/GenBank/DDBJ databases">
        <title>A high-quality genome assembly for Dillenia turbinata (Dilleniales).</title>
        <authorList>
            <person name="Chanderbali A."/>
        </authorList>
    </citation>
    <scope>NUCLEOTIDE SEQUENCE [LARGE SCALE GENOMIC DNA]</scope>
    <source>
        <strain evidence="4">LSX21</strain>
        <tissue evidence="4">Leaf</tissue>
    </source>
</reference>
<dbReference type="GO" id="GO:0031982">
    <property type="term" value="C:vesicle"/>
    <property type="evidence" value="ECO:0007669"/>
    <property type="project" value="TreeGrafter"/>
</dbReference>
<name>A0AAN8ZRR8_9MAGN</name>
<evidence type="ECO:0000313" key="4">
    <source>
        <dbReference type="EMBL" id="KAK6944433.1"/>
    </source>
</evidence>
<dbReference type="GO" id="GO:2000008">
    <property type="term" value="P:regulation of protein localization to cell surface"/>
    <property type="evidence" value="ECO:0007669"/>
    <property type="project" value="TreeGrafter"/>
</dbReference>
<sequence>MASTRSSKTISFFLTIACMPSLFTSGLAQAQPGPSGAPFPGPGIQLPPEVLRCWSSITSVQGCREEILNSLFSGEVGSFDPPCCDAITRVTDDCWQKMIPYDPFFPVVVVDLWLTALVSLNVSNSSITSDGLQSLKPLKNLRSLSLESCKVTASDIKHLSQLLSSTYLTSAPRVKATPKTDLANLLRVVMKMTTLMKWRSGFMLSSGVALFLHLAFASSDASVYVVCLFKDQFIIDNEYVSFMWFA</sequence>
<keyword evidence="1 2" id="KW-0732">Signal</keyword>
<evidence type="ECO:0000259" key="3">
    <source>
        <dbReference type="Pfam" id="PF05617"/>
    </source>
</evidence>
<feature type="domain" description="Prolamin-like" evidence="3">
    <location>
        <begin position="53"/>
        <end position="104"/>
    </location>
</feature>
<gene>
    <name evidence="4" type="ORF">RJ641_025535</name>
</gene>
<keyword evidence="5" id="KW-1185">Reference proteome</keyword>
<accession>A0AAN8ZRR8</accession>
<evidence type="ECO:0000313" key="5">
    <source>
        <dbReference type="Proteomes" id="UP001370490"/>
    </source>
</evidence>
<dbReference type="InterPro" id="IPR008502">
    <property type="entry name" value="Prolamin-like"/>
</dbReference>
<dbReference type="Proteomes" id="UP001370490">
    <property type="component" value="Unassembled WGS sequence"/>
</dbReference>
<dbReference type="GO" id="GO:0080155">
    <property type="term" value="P:regulation of double fertilization forming a zygote and endosperm"/>
    <property type="evidence" value="ECO:0007669"/>
    <property type="project" value="TreeGrafter"/>
</dbReference>
<feature type="signal peptide" evidence="2">
    <location>
        <begin position="1"/>
        <end position="30"/>
    </location>
</feature>
<dbReference type="PANTHER" id="PTHR31181">
    <property type="entry name" value="EGG CELL-SECRETED PROTEIN 1.4"/>
    <property type="match status" value="1"/>
</dbReference>
<dbReference type="Gene3D" id="3.80.10.10">
    <property type="entry name" value="Ribonuclease Inhibitor"/>
    <property type="match status" value="1"/>
</dbReference>
<dbReference type="InterPro" id="IPR032675">
    <property type="entry name" value="LRR_dom_sf"/>
</dbReference>
<dbReference type="EMBL" id="JBAMMX010000003">
    <property type="protein sequence ID" value="KAK6944433.1"/>
    <property type="molecule type" value="Genomic_DNA"/>
</dbReference>
<dbReference type="GO" id="GO:0005576">
    <property type="term" value="C:extracellular region"/>
    <property type="evidence" value="ECO:0007669"/>
    <property type="project" value="TreeGrafter"/>
</dbReference>
<dbReference type="PANTHER" id="PTHR31181:SF67">
    <property type="entry name" value="PROLAMIN-LIKE PROTEIN (DUF1278)"/>
    <property type="match status" value="1"/>
</dbReference>
<dbReference type="AlphaFoldDB" id="A0AAN8ZRR8"/>
<dbReference type="Pfam" id="PF05617">
    <property type="entry name" value="Prolamin_like"/>
    <property type="match status" value="1"/>
</dbReference>
<comment type="caution">
    <text evidence="4">The sequence shown here is derived from an EMBL/GenBank/DDBJ whole genome shotgun (WGS) entry which is preliminary data.</text>
</comment>
<evidence type="ECO:0000256" key="2">
    <source>
        <dbReference type="SAM" id="SignalP"/>
    </source>
</evidence>
<organism evidence="4 5">
    <name type="scientific">Dillenia turbinata</name>
    <dbReference type="NCBI Taxonomy" id="194707"/>
    <lineage>
        <taxon>Eukaryota</taxon>
        <taxon>Viridiplantae</taxon>
        <taxon>Streptophyta</taxon>
        <taxon>Embryophyta</taxon>
        <taxon>Tracheophyta</taxon>
        <taxon>Spermatophyta</taxon>
        <taxon>Magnoliopsida</taxon>
        <taxon>eudicotyledons</taxon>
        <taxon>Gunneridae</taxon>
        <taxon>Pentapetalae</taxon>
        <taxon>Dilleniales</taxon>
        <taxon>Dilleniaceae</taxon>
        <taxon>Dillenia</taxon>
    </lineage>
</organism>
<feature type="chain" id="PRO_5042829468" evidence="2">
    <location>
        <begin position="31"/>
        <end position="246"/>
    </location>
</feature>
<protein>
    <submittedName>
        <fullName evidence="4">Prolamin-like domain</fullName>
    </submittedName>
</protein>
<dbReference type="SUPFAM" id="SSF52047">
    <property type="entry name" value="RNI-like"/>
    <property type="match status" value="1"/>
</dbReference>
<proteinExistence type="predicted"/>